<accession>A0ABP9H803</accession>
<dbReference type="EMBL" id="BAABHS010000009">
    <property type="protein sequence ID" value="GAA4963591.1"/>
    <property type="molecule type" value="Genomic_DNA"/>
</dbReference>
<feature type="compositionally biased region" description="Pro residues" evidence="1">
    <location>
        <begin position="13"/>
        <end position="26"/>
    </location>
</feature>
<organism evidence="4 5">
    <name type="scientific">Yinghuangia aomiensis</name>
    <dbReference type="NCBI Taxonomy" id="676205"/>
    <lineage>
        <taxon>Bacteria</taxon>
        <taxon>Bacillati</taxon>
        <taxon>Actinomycetota</taxon>
        <taxon>Actinomycetes</taxon>
        <taxon>Kitasatosporales</taxon>
        <taxon>Streptomycetaceae</taxon>
        <taxon>Yinghuangia</taxon>
    </lineage>
</organism>
<dbReference type="PANTHER" id="PTHR40763">
    <property type="entry name" value="MEMBRANE PROTEIN-RELATED"/>
    <property type="match status" value="1"/>
</dbReference>
<dbReference type="Pfam" id="PF09922">
    <property type="entry name" value="LiaF-like_C"/>
    <property type="match status" value="1"/>
</dbReference>
<dbReference type="PANTHER" id="PTHR40763:SF4">
    <property type="entry name" value="DUF1707 DOMAIN-CONTAINING PROTEIN"/>
    <property type="match status" value="1"/>
</dbReference>
<name>A0ABP9H803_9ACTN</name>
<evidence type="ECO:0000259" key="3">
    <source>
        <dbReference type="Pfam" id="PF09922"/>
    </source>
</evidence>
<evidence type="ECO:0000259" key="2">
    <source>
        <dbReference type="Pfam" id="PF08044"/>
    </source>
</evidence>
<evidence type="ECO:0000256" key="1">
    <source>
        <dbReference type="SAM" id="MobiDB-lite"/>
    </source>
</evidence>
<feature type="domain" description="Cell wall-active antibiotics response LiaF-like C-terminal" evidence="3">
    <location>
        <begin position="151"/>
        <end position="214"/>
    </location>
</feature>
<dbReference type="Proteomes" id="UP001500466">
    <property type="component" value="Unassembled WGS sequence"/>
</dbReference>
<feature type="compositionally biased region" description="Pro residues" evidence="1">
    <location>
        <begin position="102"/>
        <end position="112"/>
    </location>
</feature>
<feature type="region of interest" description="Disordered" evidence="1">
    <location>
        <begin position="1"/>
        <end position="47"/>
    </location>
</feature>
<dbReference type="InterPro" id="IPR012551">
    <property type="entry name" value="DUF1707_SHOCT-like"/>
</dbReference>
<feature type="region of interest" description="Disordered" evidence="1">
    <location>
        <begin position="90"/>
        <end position="126"/>
    </location>
</feature>
<proteinExistence type="predicted"/>
<protein>
    <submittedName>
        <fullName evidence="4">DUF1707 domain-containing protein</fullName>
    </submittedName>
</protein>
<evidence type="ECO:0000313" key="5">
    <source>
        <dbReference type="Proteomes" id="UP001500466"/>
    </source>
</evidence>
<dbReference type="InterPro" id="IPR024425">
    <property type="entry name" value="LiaF-like_C"/>
</dbReference>
<reference evidence="5" key="1">
    <citation type="journal article" date="2019" name="Int. J. Syst. Evol. Microbiol.">
        <title>The Global Catalogue of Microorganisms (GCM) 10K type strain sequencing project: providing services to taxonomists for standard genome sequencing and annotation.</title>
        <authorList>
            <consortium name="The Broad Institute Genomics Platform"/>
            <consortium name="The Broad Institute Genome Sequencing Center for Infectious Disease"/>
            <person name="Wu L."/>
            <person name="Ma J."/>
        </authorList>
    </citation>
    <scope>NUCLEOTIDE SEQUENCE [LARGE SCALE GENOMIC DNA]</scope>
    <source>
        <strain evidence="5">JCM 17986</strain>
    </source>
</reference>
<evidence type="ECO:0000313" key="4">
    <source>
        <dbReference type="EMBL" id="GAA4963591.1"/>
    </source>
</evidence>
<gene>
    <name evidence="4" type="ORF">GCM10023205_29380</name>
</gene>
<comment type="caution">
    <text evidence="4">The sequence shown here is derived from an EMBL/GenBank/DDBJ whole genome shotgun (WGS) entry which is preliminary data.</text>
</comment>
<dbReference type="Pfam" id="PF08044">
    <property type="entry name" value="DUF1707"/>
    <property type="match status" value="1"/>
</dbReference>
<keyword evidence="5" id="KW-1185">Reference proteome</keyword>
<feature type="domain" description="DUF1707" evidence="2">
    <location>
        <begin position="40"/>
        <end position="92"/>
    </location>
</feature>
<dbReference type="RefSeq" id="WP_345675886.1">
    <property type="nucleotide sequence ID" value="NZ_BAABHS010000009.1"/>
</dbReference>
<sequence length="252" mass="26612">MEPTSETDAPATPAAPAPAPAPPPDLPAVRADGPLPPSAMRASDADRDRVADVLRTAFEEGRLTVEEHAERIDILYGIKTVGELEPLTRDLPVPGRLNPAKPAAPSPRPRPAAEPQWHTAEPSVRPAESPTLVAVFGSASRKGPGRVGRKIRAVSVFGGVEIDLSQATFEHPVMYIDAVTVFGGVEVRVPEGVTVRGHGAGIFGGFDVHQHEAESPDAPVVVVRGAAVFGGVDVRPKRVKGRKSLDRERGDD</sequence>